<evidence type="ECO:0000256" key="2">
    <source>
        <dbReference type="SAM" id="Phobius"/>
    </source>
</evidence>
<dbReference type="OrthoDB" id="4156595at2759"/>
<name>A0A5N5DL68_9PEZI</name>
<organism evidence="3 4">
    <name type="scientific">Lasiodiplodia theobromae</name>
    <dbReference type="NCBI Taxonomy" id="45133"/>
    <lineage>
        <taxon>Eukaryota</taxon>
        <taxon>Fungi</taxon>
        <taxon>Dikarya</taxon>
        <taxon>Ascomycota</taxon>
        <taxon>Pezizomycotina</taxon>
        <taxon>Dothideomycetes</taxon>
        <taxon>Dothideomycetes incertae sedis</taxon>
        <taxon>Botryosphaeriales</taxon>
        <taxon>Botryosphaeriaceae</taxon>
        <taxon>Lasiodiplodia</taxon>
    </lineage>
</organism>
<feature type="compositionally biased region" description="Low complexity" evidence="1">
    <location>
        <begin position="33"/>
        <end position="46"/>
    </location>
</feature>
<sequence>MPDLPQPALSPPPTPPKQRKRKPDPFLELANTPVSSPLASPGSPASQGEGDESALKKLVLTPLLFASFVISLFLVDRRNRAYRLAEHPPSRASSWRTYFSPRQWLDPQPYQNPTNSTWEAHGSDGDDEPDGGKQWFVGKKHRKVVRLEFSEAFELRGKIMVALGVGWTLGILALLWSAKRLVQVVW</sequence>
<evidence type="ECO:0000313" key="4">
    <source>
        <dbReference type="Proteomes" id="UP000325902"/>
    </source>
</evidence>
<keyword evidence="2" id="KW-0472">Membrane</keyword>
<feature type="transmembrane region" description="Helical" evidence="2">
    <location>
        <begin position="58"/>
        <end position="75"/>
    </location>
</feature>
<proteinExistence type="predicted"/>
<evidence type="ECO:0000313" key="3">
    <source>
        <dbReference type="EMBL" id="KAB2578656.1"/>
    </source>
</evidence>
<evidence type="ECO:0000256" key="1">
    <source>
        <dbReference type="SAM" id="MobiDB-lite"/>
    </source>
</evidence>
<protein>
    <submittedName>
        <fullName evidence="3">Uncharacterized protein</fullName>
    </submittedName>
</protein>
<reference evidence="3 4" key="1">
    <citation type="journal article" date="2019" name="Sci. Rep.">
        <title>A multi-omics analysis of the grapevine pathogen Lasiodiplodia theobromae reveals that temperature affects the expression of virulence- and pathogenicity-related genes.</title>
        <authorList>
            <person name="Felix C."/>
            <person name="Meneses R."/>
            <person name="Goncalves M.F.M."/>
            <person name="Tilleman L."/>
            <person name="Duarte A.S."/>
            <person name="Jorrin-Novo J.V."/>
            <person name="Van de Peer Y."/>
            <person name="Deforce D."/>
            <person name="Van Nieuwerburgh F."/>
            <person name="Esteves A.C."/>
            <person name="Alves A."/>
        </authorList>
    </citation>
    <scope>NUCLEOTIDE SEQUENCE [LARGE SCALE GENOMIC DNA]</scope>
    <source>
        <strain evidence="3 4">LA-SOL3</strain>
    </source>
</reference>
<feature type="compositionally biased region" description="Pro residues" evidence="1">
    <location>
        <begin position="1"/>
        <end position="16"/>
    </location>
</feature>
<feature type="region of interest" description="Disordered" evidence="1">
    <location>
        <begin position="1"/>
        <end position="50"/>
    </location>
</feature>
<feature type="transmembrane region" description="Helical" evidence="2">
    <location>
        <begin position="159"/>
        <end position="178"/>
    </location>
</feature>
<comment type="caution">
    <text evidence="3">The sequence shown here is derived from an EMBL/GenBank/DDBJ whole genome shotgun (WGS) entry which is preliminary data.</text>
</comment>
<dbReference type="AlphaFoldDB" id="A0A5N5DL68"/>
<keyword evidence="4" id="KW-1185">Reference proteome</keyword>
<keyword evidence="2" id="KW-0812">Transmembrane</keyword>
<accession>A0A5N5DL68</accession>
<dbReference type="EMBL" id="VCHE01000011">
    <property type="protein sequence ID" value="KAB2578656.1"/>
    <property type="molecule type" value="Genomic_DNA"/>
</dbReference>
<gene>
    <name evidence="3" type="ORF">DBV05_g2898</name>
</gene>
<keyword evidence="2" id="KW-1133">Transmembrane helix</keyword>
<dbReference type="Proteomes" id="UP000325902">
    <property type="component" value="Unassembled WGS sequence"/>
</dbReference>